<dbReference type="Pfam" id="PF13385">
    <property type="entry name" value="Laminin_G_3"/>
    <property type="match status" value="1"/>
</dbReference>
<dbReference type="RefSeq" id="WP_305751136.1">
    <property type="nucleotide sequence ID" value="NZ_JAUZEE010000013.1"/>
</dbReference>
<dbReference type="SUPFAM" id="SSF49899">
    <property type="entry name" value="Concanavalin A-like lectins/glucanases"/>
    <property type="match status" value="1"/>
</dbReference>
<dbReference type="InterPro" id="IPR013320">
    <property type="entry name" value="ConA-like_dom_sf"/>
</dbReference>
<keyword evidence="1" id="KW-0732">Signal</keyword>
<feature type="domain" description="DUF6701" evidence="2">
    <location>
        <begin position="575"/>
        <end position="1125"/>
    </location>
</feature>
<protein>
    <submittedName>
        <fullName evidence="3">LamG domain-containing protein</fullName>
    </submittedName>
</protein>
<comment type="caution">
    <text evidence="3">The sequence shown here is derived from an EMBL/GenBank/DDBJ whole genome shotgun (WGS) entry which is preliminary data.</text>
</comment>
<sequence length="1136" mass="116423">MAAAWRHRLSAFLLQGLLLAGLCLASTAQAATYSYRSDSYAWESASQPVSWSGGCSIYPGDDDRATLNFTNGFTFTFAGTAYNSVRVLSNGGLQFGADTGFYRTYNNTTFPIGKPATLGGGCPATDTTRVLMAYWADLDPSRSGSVTWEQKGSAPNRQVVVSWNNVHQYNTSTPYTFQIILFENGEFKFQYGNANASGSNATIGVQVDPNDHTQYSFNSGYNANGTAIRWYRPSGEPARVAEYRFDEVIAWSGAIGEVRDSSGNRNNGLRVGSASVQDDGRLCRRADIPLNTGTTISAVDTSLDVDTAIGSRGTLSFWFRSNTAWASGTPGMLMSATTSSGRPFHLQRTATGTLQFVVSDSSGTTLTATSPVMLIPAGTWTHIAATWAMLPGTNNTQSTVRLYINGVQSAVASNRTNGELDASLASLYVGDNRSSAAPSNTTFNSANGQFDELRISNYEMGVAEIALDLVPIHACTPPLHHIELRHATGTGLTCSPENITVVACEDAACRMPSTAGASGQLSSTHAATLWPQGQTFTIPAGQSSVDVPLQLPVAGATTLGVSTVLPSASNNATCNFGSPACTWTSADVGLQVNASDHVAGIDTPLTVRAVRKADNANVCVAALANTVRPLLARCRYANPSGGTQPLLVNGTPLNAAASASSACDGSGASVNLAFDAQGIATTTLRYADAGQVELLLGLTGPAGDALAAAGLSGATTFIAVPAVLAIDNLPAGPIAAGAPFSVRLRALNALGSVMPSFGKESPPASVTLSHTRAAPTGSGAVDGIFSTGPASFTNGEASVANLSWSEVGRIDLAATLSNYLGSGLGALGSTGTAGAIGRFVPKRLALTATPACGSWSYAGQPFAVTLQALNAAGAVTRNYDGSGLTTPTLAQRVSLSEVGGLGGGGLVNGVIAASSFRAGVASLSGSGAPAYAYTDKLTAPRSVVLRGSDADGVSSAPVGGVGSDPGMALRSGRLRLSNAFGTDTQALDLALQLEYWSGRSWVPASDDTCTVLPLAAVARGTPRSHRGGNTNWTAAVQSITLGGGTGKLRLAPPSPKGTGTVDVAINLGHSTSDASCVAGPGGAFGAIGSSTGAGLPWLRSRTGACSTAFDRDPSARASFGVYSPESRQTLMVREVD</sequence>
<accession>A0ABT9G7Y8</accession>
<dbReference type="Proteomes" id="UP001235760">
    <property type="component" value="Unassembled WGS sequence"/>
</dbReference>
<evidence type="ECO:0000313" key="4">
    <source>
        <dbReference type="Proteomes" id="UP001235760"/>
    </source>
</evidence>
<gene>
    <name evidence="3" type="ORF">Q8X39_18295</name>
</gene>
<evidence type="ECO:0000256" key="1">
    <source>
        <dbReference type="SAM" id="SignalP"/>
    </source>
</evidence>
<feature type="chain" id="PRO_5045449146" evidence="1">
    <location>
        <begin position="31"/>
        <end position="1136"/>
    </location>
</feature>
<dbReference type="InterPro" id="IPR046524">
    <property type="entry name" value="DUF6701"/>
</dbReference>
<feature type="signal peptide" evidence="1">
    <location>
        <begin position="1"/>
        <end position="30"/>
    </location>
</feature>
<keyword evidence="4" id="KW-1185">Reference proteome</keyword>
<dbReference type="Pfam" id="PF20419">
    <property type="entry name" value="DUF6701"/>
    <property type="match status" value="1"/>
</dbReference>
<dbReference type="Gene3D" id="2.60.120.200">
    <property type="match status" value="1"/>
</dbReference>
<evidence type="ECO:0000259" key="2">
    <source>
        <dbReference type="Pfam" id="PF20419"/>
    </source>
</evidence>
<dbReference type="EMBL" id="JAUZEE010000013">
    <property type="protein sequence ID" value="MDP4302594.1"/>
    <property type="molecule type" value="Genomic_DNA"/>
</dbReference>
<name>A0ABT9G7Y8_LEPDI</name>
<evidence type="ECO:0000313" key="3">
    <source>
        <dbReference type="EMBL" id="MDP4302594.1"/>
    </source>
</evidence>
<organism evidence="3 4">
    <name type="scientific">Leptothrix discophora</name>
    <dbReference type="NCBI Taxonomy" id="89"/>
    <lineage>
        <taxon>Bacteria</taxon>
        <taxon>Pseudomonadati</taxon>
        <taxon>Pseudomonadota</taxon>
        <taxon>Betaproteobacteria</taxon>
        <taxon>Burkholderiales</taxon>
        <taxon>Sphaerotilaceae</taxon>
        <taxon>Leptothrix</taxon>
    </lineage>
</organism>
<reference evidence="3 4" key="1">
    <citation type="submission" date="2023-08" db="EMBL/GenBank/DDBJ databases">
        <authorList>
            <person name="Roldan D.M."/>
            <person name="Menes R.J."/>
        </authorList>
    </citation>
    <scope>NUCLEOTIDE SEQUENCE [LARGE SCALE GENOMIC DNA]</scope>
    <source>
        <strain evidence="3 4">CCM 2812</strain>
    </source>
</reference>
<proteinExistence type="predicted"/>